<protein>
    <submittedName>
        <fullName evidence="3">FIST C-terminal domain-containing protein</fullName>
    </submittedName>
</protein>
<sequence length="399" mass="40980">MTVSIGVGIGDAADAEKAVQAAVEQARAQLGGVPAQAAYITATVDYEAARVHAAFREALAEVPLHGVTTSLGVLTAAGVRNEGHGALAVMLVGGAPGTAFVASSTDADGKRAGESAARELVRKAGGRMPRMILFNASPGMEEAMLEGIASVCPDVPCQGGSAADHAIAGQWSVFTHQGPVPAGVSLLGIFGEVRVGTALTTPYLPTGVTARATGAEGRTLLTLDGQPAAQVLGRWMEGTIDDQVRSGGNILAQTALRPIAVRRGVRHQDHYVTVHPAHIHADRGAVDVFARIEPRDEVCLMSGTAEGLVNDVAHLIDMALAQGGLTVRDVKGAALIFCAGCAGALGPRVDEGLRTFSRLLPGVPLLGLCTFGEQGHIPGLGNVHQDLSLSLTLFADERS</sequence>
<dbReference type="PANTHER" id="PTHR40252">
    <property type="entry name" value="BLR0328 PROTEIN"/>
    <property type="match status" value="1"/>
</dbReference>
<dbReference type="Proteomes" id="UP001207654">
    <property type="component" value="Unassembled WGS sequence"/>
</dbReference>
<dbReference type="SMART" id="SM00897">
    <property type="entry name" value="FIST"/>
    <property type="match status" value="1"/>
</dbReference>
<dbReference type="Pfam" id="PF10442">
    <property type="entry name" value="FIST_C"/>
    <property type="match status" value="1"/>
</dbReference>
<evidence type="ECO:0000313" key="3">
    <source>
        <dbReference type="EMBL" id="MCY1076058.1"/>
    </source>
</evidence>
<dbReference type="Pfam" id="PF08495">
    <property type="entry name" value="FIST"/>
    <property type="match status" value="1"/>
</dbReference>
<dbReference type="PANTHER" id="PTHR40252:SF2">
    <property type="entry name" value="BLR0328 PROTEIN"/>
    <property type="match status" value="1"/>
</dbReference>
<dbReference type="SMART" id="SM01204">
    <property type="entry name" value="FIST_C"/>
    <property type="match status" value="1"/>
</dbReference>
<dbReference type="InterPro" id="IPR019494">
    <property type="entry name" value="FIST_C"/>
</dbReference>
<organism evidence="3 4">
    <name type="scientific">Archangium lansingense</name>
    <dbReference type="NCBI Taxonomy" id="2995310"/>
    <lineage>
        <taxon>Bacteria</taxon>
        <taxon>Pseudomonadati</taxon>
        <taxon>Myxococcota</taxon>
        <taxon>Myxococcia</taxon>
        <taxon>Myxococcales</taxon>
        <taxon>Cystobacterineae</taxon>
        <taxon>Archangiaceae</taxon>
        <taxon>Archangium</taxon>
    </lineage>
</organism>
<evidence type="ECO:0000259" key="1">
    <source>
        <dbReference type="SMART" id="SM00897"/>
    </source>
</evidence>
<feature type="domain" description="FIST C-domain" evidence="2">
    <location>
        <begin position="228"/>
        <end position="377"/>
    </location>
</feature>
<evidence type="ECO:0000259" key="2">
    <source>
        <dbReference type="SMART" id="SM01204"/>
    </source>
</evidence>
<dbReference type="EMBL" id="JAPNKA010000001">
    <property type="protein sequence ID" value="MCY1076058.1"/>
    <property type="molecule type" value="Genomic_DNA"/>
</dbReference>
<dbReference type="RefSeq" id="WP_267534965.1">
    <property type="nucleotide sequence ID" value="NZ_JAPNKA010000001.1"/>
</dbReference>
<comment type="caution">
    <text evidence="3">The sequence shown here is derived from an EMBL/GenBank/DDBJ whole genome shotgun (WGS) entry which is preliminary data.</text>
</comment>
<feature type="domain" description="FIST" evidence="1">
    <location>
        <begin position="34"/>
        <end position="227"/>
    </location>
</feature>
<reference evidence="3 4" key="1">
    <citation type="submission" date="2022-11" db="EMBL/GenBank/DDBJ databases">
        <title>Minimal conservation of predation-associated metabolite biosynthetic gene clusters underscores biosynthetic potential of Myxococcota including descriptions for ten novel species: Archangium lansinium sp. nov., Myxococcus landrumus sp. nov., Nannocystis bai.</title>
        <authorList>
            <person name="Ahearne A."/>
            <person name="Stevens C."/>
            <person name="Phillips K."/>
        </authorList>
    </citation>
    <scope>NUCLEOTIDE SEQUENCE [LARGE SCALE GENOMIC DNA]</scope>
    <source>
        <strain evidence="3 4">MIWBW</strain>
    </source>
</reference>
<evidence type="ECO:0000313" key="4">
    <source>
        <dbReference type="Proteomes" id="UP001207654"/>
    </source>
</evidence>
<dbReference type="InterPro" id="IPR013702">
    <property type="entry name" value="FIST_domain_N"/>
</dbReference>
<gene>
    <name evidence="3" type="ORF">OV287_16410</name>
</gene>
<accession>A0ABT4A387</accession>
<proteinExistence type="predicted"/>
<name>A0ABT4A387_9BACT</name>
<keyword evidence="4" id="KW-1185">Reference proteome</keyword>